<name>A0A0L8VEL0_9BACT</name>
<dbReference type="EMBL" id="LGIA01000018">
    <property type="protein sequence ID" value="KOH46783.1"/>
    <property type="molecule type" value="Genomic_DNA"/>
</dbReference>
<evidence type="ECO:0000256" key="1">
    <source>
        <dbReference type="SAM" id="Phobius"/>
    </source>
</evidence>
<keyword evidence="1" id="KW-0472">Membrane</keyword>
<dbReference type="AlphaFoldDB" id="A0A0L8VEL0"/>
<keyword evidence="1" id="KW-1133">Transmembrane helix</keyword>
<keyword evidence="3" id="KW-1185">Reference proteome</keyword>
<organism evidence="2 3">
    <name type="scientific">Sunxiuqinia dokdonensis</name>
    <dbReference type="NCBI Taxonomy" id="1409788"/>
    <lineage>
        <taxon>Bacteria</taxon>
        <taxon>Pseudomonadati</taxon>
        <taxon>Bacteroidota</taxon>
        <taxon>Bacteroidia</taxon>
        <taxon>Marinilabiliales</taxon>
        <taxon>Prolixibacteraceae</taxon>
        <taxon>Sunxiuqinia</taxon>
    </lineage>
</organism>
<comment type="caution">
    <text evidence="2">The sequence shown here is derived from an EMBL/GenBank/DDBJ whole genome shotgun (WGS) entry which is preliminary data.</text>
</comment>
<sequence length="50" mass="5716">MEGVASWFQLLLFNFRLIFDLAVGIHIHFLPMNLSSQNTDGDFLFKSNVA</sequence>
<keyword evidence="1" id="KW-0812">Transmembrane</keyword>
<gene>
    <name evidence="2" type="ORF">NC99_03690</name>
</gene>
<feature type="transmembrane region" description="Helical" evidence="1">
    <location>
        <begin position="6"/>
        <end position="27"/>
    </location>
</feature>
<protein>
    <submittedName>
        <fullName evidence="2">Uncharacterized protein</fullName>
    </submittedName>
</protein>
<dbReference type="Proteomes" id="UP000036958">
    <property type="component" value="Unassembled WGS sequence"/>
</dbReference>
<reference evidence="3" key="1">
    <citation type="submission" date="2015-07" db="EMBL/GenBank/DDBJ databases">
        <title>Genome sequencing of Sunxiuqinia dokdonensis strain SK.</title>
        <authorList>
            <person name="Ahn S."/>
            <person name="Kim B.-C."/>
        </authorList>
    </citation>
    <scope>NUCLEOTIDE SEQUENCE [LARGE SCALE GENOMIC DNA]</scope>
    <source>
        <strain evidence="3">SK</strain>
    </source>
</reference>
<evidence type="ECO:0000313" key="2">
    <source>
        <dbReference type="EMBL" id="KOH46783.1"/>
    </source>
</evidence>
<evidence type="ECO:0000313" key="3">
    <source>
        <dbReference type="Proteomes" id="UP000036958"/>
    </source>
</evidence>
<accession>A0A0L8VEL0</accession>
<proteinExistence type="predicted"/>